<accession>A0ABD3T501</accession>
<evidence type="ECO:0000256" key="1">
    <source>
        <dbReference type="ARBA" id="ARBA00022801"/>
    </source>
</evidence>
<dbReference type="SUPFAM" id="SSF52799">
    <property type="entry name" value="(Phosphotyrosine protein) phosphatases II"/>
    <property type="match status" value="1"/>
</dbReference>
<keyword evidence="6" id="KW-1185">Reference proteome</keyword>
<protein>
    <submittedName>
        <fullName evidence="5">Uncharacterized protein</fullName>
    </submittedName>
</protein>
<dbReference type="Pfam" id="PF00782">
    <property type="entry name" value="DSPc"/>
    <property type="match status" value="1"/>
</dbReference>
<organism evidence="5 6">
    <name type="scientific">Sinanodonta woodiana</name>
    <name type="common">Chinese pond mussel</name>
    <name type="synonym">Anodonta woodiana</name>
    <dbReference type="NCBI Taxonomy" id="1069815"/>
    <lineage>
        <taxon>Eukaryota</taxon>
        <taxon>Metazoa</taxon>
        <taxon>Spiralia</taxon>
        <taxon>Lophotrochozoa</taxon>
        <taxon>Mollusca</taxon>
        <taxon>Bivalvia</taxon>
        <taxon>Autobranchia</taxon>
        <taxon>Heteroconchia</taxon>
        <taxon>Palaeoheterodonta</taxon>
        <taxon>Unionida</taxon>
        <taxon>Unionoidea</taxon>
        <taxon>Unionidae</taxon>
        <taxon>Unioninae</taxon>
        <taxon>Sinanodonta</taxon>
    </lineage>
</organism>
<reference evidence="5 6" key="1">
    <citation type="submission" date="2024-11" db="EMBL/GenBank/DDBJ databases">
        <title>Chromosome-level genome assembly of the freshwater bivalve Anodonta woodiana.</title>
        <authorList>
            <person name="Chen X."/>
        </authorList>
    </citation>
    <scope>NUCLEOTIDE SEQUENCE [LARGE SCALE GENOMIC DNA]</scope>
    <source>
        <strain evidence="5">MN2024</strain>
        <tissue evidence="5">Gills</tissue>
    </source>
</reference>
<dbReference type="GO" id="GO:0004721">
    <property type="term" value="F:phosphoprotein phosphatase activity"/>
    <property type="evidence" value="ECO:0007669"/>
    <property type="project" value="UniProtKB-KW"/>
</dbReference>
<gene>
    <name evidence="5" type="ORF">ACJMK2_023425</name>
</gene>
<dbReference type="CDD" id="cd14498">
    <property type="entry name" value="DSP"/>
    <property type="match status" value="1"/>
</dbReference>
<dbReference type="SMART" id="SM00195">
    <property type="entry name" value="DSPc"/>
    <property type="match status" value="1"/>
</dbReference>
<dbReference type="PANTHER" id="PTHR46377:SF1">
    <property type="entry name" value="DUAL SPECIFICITY PROTEIN PHOSPHATASE 19"/>
    <property type="match status" value="1"/>
</dbReference>
<evidence type="ECO:0000313" key="6">
    <source>
        <dbReference type="Proteomes" id="UP001634394"/>
    </source>
</evidence>
<evidence type="ECO:0000259" key="3">
    <source>
        <dbReference type="PROSITE" id="PS50054"/>
    </source>
</evidence>
<feature type="domain" description="Tyrosine specific protein phosphatases" evidence="4">
    <location>
        <begin position="79"/>
        <end position="130"/>
    </location>
</feature>
<comment type="caution">
    <text evidence="5">The sequence shown here is derived from an EMBL/GenBank/DDBJ whole genome shotgun (WGS) entry which is preliminary data.</text>
</comment>
<dbReference type="PROSITE" id="PS50054">
    <property type="entry name" value="TYR_PHOSPHATASE_DUAL"/>
    <property type="match status" value="1"/>
</dbReference>
<sequence>MAEEKTDMKNPLLNLVRQFDQAKLKKTQTRVTTVDGRITTFEKDSTGKFVVKETQPGSLGYVGDIWQDLQVGEVLPGLILEQGRNGGCVLVHCNAGVSRSATIVIAYLMQFREMKYQEAFNYLKEKRPAICPNEGFRTQLLQFEKQLASQTQNVKR</sequence>
<dbReference type="InterPro" id="IPR029021">
    <property type="entry name" value="Prot-tyrosine_phosphatase-like"/>
</dbReference>
<name>A0ABD3T501_SINWO</name>
<keyword evidence="1" id="KW-0378">Hydrolase</keyword>
<dbReference type="AlphaFoldDB" id="A0ABD3T501"/>
<dbReference type="PROSITE" id="PS00383">
    <property type="entry name" value="TYR_PHOSPHATASE_1"/>
    <property type="match status" value="1"/>
</dbReference>
<evidence type="ECO:0000259" key="4">
    <source>
        <dbReference type="PROSITE" id="PS50056"/>
    </source>
</evidence>
<dbReference type="PANTHER" id="PTHR46377">
    <property type="entry name" value="DUAL SPECIFICITY PROTEIN PHOSPHATASE 19"/>
    <property type="match status" value="1"/>
</dbReference>
<keyword evidence="2" id="KW-0904">Protein phosphatase</keyword>
<dbReference type="Proteomes" id="UP001634394">
    <property type="component" value="Unassembled WGS sequence"/>
</dbReference>
<dbReference type="InterPro" id="IPR000387">
    <property type="entry name" value="Tyr_Pase_dom"/>
</dbReference>
<proteinExistence type="predicted"/>
<dbReference type="EMBL" id="JBJQND010000019">
    <property type="protein sequence ID" value="KAL3831706.1"/>
    <property type="molecule type" value="Genomic_DNA"/>
</dbReference>
<dbReference type="InterPro" id="IPR020422">
    <property type="entry name" value="TYR_PHOSPHATASE_DUAL_dom"/>
</dbReference>
<evidence type="ECO:0000256" key="2">
    <source>
        <dbReference type="ARBA" id="ARBA00022912"/>
    </source>
</evidence>
<dbReference type="PROSITE" id="PS50056">
    <property type="entry name" value="TYR_PHOSPHATASE_2"/>
    <property type="match status" value="1"/>
</dbReference>
<dbReference type="Gene3D" id="3.90.190.10">
    <property type="entry name" value="Protein tyrosine phosphatase superfamily"/>
    <property type="match status" value="1"/>
</dbReference>
<feature type="domain" description="Tyrosine-protein phosphatase" evidence="3">
    <location>
        <begin position="1"/>
        <end position="149"/>
    </location>
</feature>
<dbReference type="InterPro" id="IPR016130">
    <property type="entry name" value="Tyr_Pase_AS"/>
</dbReference>
<evidence type="ECO:0000313" key="5">
    <source>
        <dbReference type="EMBL" id="KAL3831706.1"/>
    </source>
</evidence>
<dbReference type="InterPro" id="IPR000340">
    <property type="entry name" value="Dual-sp_phosphatase_cat-dom"/>
</dbReference>